<dbReference type="Pfam" id="PF12796">
    <property type="entry name" value="Ank_2"/>
    <property type="match status" value="1"/>
</dbReference>
<feature type="repeat" description="ANK" evidence="3">
    <location>
        <begin position="257"/>
        <end position="289"/>
    </location>
</feature>
<dbReference type="PROSITE" id="PS50088">
    <property type="entry name" value="ANK_REPEAT"/>
    <property type="match status" value="2"/>
</dbReference>
<dbReference type="AlphaFoldDB" id="A0AAW0EF34"/>
<evidence type="ECO:0000256" key="1">
    <source>
        <dbReference type="ARBA" id="ARBA00022737"/>
    </source>
</evidence>
<keyword evidence="1" id="KW-0677">Repeat</keyword>
<dbReference type="PROSITE" id="PS50297">
    <property type="entry name" value="ANK_REP_REGION"/>
    <property type="match status" value="1"/>
</dbReference>
<dbReference type="Gene3D" id="1.25.40.20">
    <property type="entry name" value="Ankyrin repeat-containing domain"/>
    <property type="match status" value="2"/>
</dbReference>
<dbReference type="Proteomes" id="UP001362999">
    <property type="component" value="Unassembled WGS sequence"/>
</dbReference>
<name>A0AAW0EF34_9AGAR</name>
<dbReference type="InterPro" id="IPR002110">
    <property type="entry name" value="Ankyrin_rpt"/>
</dbReference>
<organism evidence="4 5">
    <name type="scientific">Favolaschia claudopus</name>
    <dbReference type="NCBI Taxonomy" id="2862362"/>
    <lineage>
        <taxon>Eukaryota</taxon>
        <taxon>Fungi</taxon>
        <taxon>Dikarya</taxon>
        <taxon>Basidiomycota</taxon>
        <taxon>Agaricomycotina</taxon>
        <taxon>Agaricomycetes</taxon>
        <taxon>Agaricomycetidae</taxon>
        <taxon>Agaricales</taxon>
        <taxon>Marasmiineae</taxon>
        <taxon>Mycenaceae</taxon>
        <taxon>Favolaschia</taxon>
    </lineage>
</organism>
<keyword evidence="5" id="KW-1185">Reference proteome</keyword>
<dbReference type="SUPFAM" id="SSF48403">
    <property type="entry name" value="Ankyrin repeat"/>
    <property type="match status" value="2"/>
</dbReference>
<keyword evidence="2 3" id="KW-0040">ANK repeat</keyword>
<reference evidence="4 5" key="1">
    <citation type="journal article" date="2024" name="J Genomics">
        <title>Draft genome sequencing and assembly of Favolaschia claudopus CIRM-BRFM 2984 isolated from oak limbs.</title>
        <authorList>
            <person name="Navarro D."/>
            <person name="Drula E."/>
            <person name="Chaduli D."/>
            <person name="Cazenave R."/>
            <person name="Ahrendt S."/>
            <person name="Wang J."/>
            <person name="Lipzen A."/>
            <person name="Daum C."/>
            <person name="Barry K."/>
            <person name="Grigoriev I.V."/>
            <person name="Favel A."/>
            <person name="Rosso M.N."/>
            <person name="Martin F."/>
        </authorList>
    </citation>
    <scope>NUCLEOTIDE SEQUENCE [LARGE SCALE GENOMIC DNA]</scope>
    <source>
        <strain evidence="4 5">CIRM-BRFM 2984</strain>
    </source>
</reference>
<evidence type="ECO:0000256" key="2">
    <source>
        <dbReference type="ARBA" id="ARBA00023043"/>
    </source>
</evidence>
<protein>
    <submittedName>
        <fullName evidence="4">ANK-REP-region domain-containing protein</fullName>
    </submittedName>
</protein>
<feature type="repeat" description="ANK" evidence="3">
    <location>
        <begin position="230"/>
        <end position="258"/>
    </location>
</feature>
<comment type="caution">
    <text evidence="4">The sequence shown here is derived from an EMBL/GenBank/DDBJ whole genome shotgun (WGS) entry which is preliminary data.</text>
</comment>
<evidence type="ECO:0000256" key="3">
    <source>
        <dbReference type="PROSITE-ProRule" id="PRU00023"/>
    </source>
</evidence>
<accession>A0AAW0EF34</accession>
<evidence type="ECO:0000313" key="5">
    <source>
        <dbReference type="Proteomes" id="UP001362999"/>
    </source>
</evidence>
<dbReference type="EMBL" id="JAWWNJ010000001">
    <property type="protein sequence ID" value="KAK7064001.1"/>
    <property type="molecule type" value="Genomic_DNA"/>
</dbReference>
<sequence length="409" mass="45746">MLLELPVELVLHIASFLHRSTVLDPHRYLRNYYYRGPPKPEILPDLPSINALLQTNIALYRLLDHFLYNLCTTIEPIGRLALLYSVQNSRPDLLDRFIDAGVSLDSVYNYKNEACSLLHIAAAEGCRAMVVKLLGLYGEDAEARAYAAVGRLHKLTPLGFAARFQYMDIVQILAHIPPPPTSLMPSGIERRQYLSRALIQALKAGNGDISEYLISEGADVNFQERWMGPPLYCAAENGNLALLNLLLARGANPNGEENCVPLFHAAFHRKFDVMEALLAGGADMHVRTTTLLHLCTNVEVLRFFLKRGIDPNMADEAGRTFLHYVCCNETAWAAKASVDLLLEYGAGPIERADRAGKTAVDMAMSRGGTYQDIVDFFEPRVRDFRLLSRIAAWRKTFQPRGFIVEALGR</sequence>
<proteinExistence type="predicted"/>
<dbReference type="SMART" id="SM00248">
    <property type="entry name" value="ANK"/>
    <property type="match status" value="8"/>
</dbReference>
<evidence type="ECO:0000313" key="4">
    <source>
        <dbReference type="EMBL" id="KAK7064001.1"/>
    </source>
</evidence>
<dbReference type="InterPro" id="IPR036770">
    <property type="entry name" value="Ankyrin_rpt-contain_sf"/>
</dbReference>
<dbReference type="PANTHER" id="PTHR24178">
    <property type="entry name" value="MOLTING PROTEIN MLT-4"/>
    <property type="match status" value="1"/>
</dbReference>
<gene>
    <name evidence="4" type="ORF">R3P38DRAFT_2821761</name>
</gene>